<evidence type="ECO:0000256" key="1">
    <source>
        <dbReference type="ARBA" id="ARBA00004651"/>
    </source>
</evidence>
<sequence length="759" mass="82414">MVEATPTIYGLWPLFSLFLLIGGMSFACVRTYQQHKTFDLALIISALPHAALLIALAVLIFNSQVENEPGWLVIGLVSLSISALGALTLLRPLVAKRIATLSQTGRIAVTALRDSSIILVVAILGVCLIEAPWNEEMATIGILPFLVAVIILLIAFAIAYFAGQRTGGLCALVLLGVAALGIIQHYVIEFKAAAILPSDLLAAGTAVAVGSGYEITITRTIVSILPLIALCLTLLSLIWPARPESLPKDLRSRAIRVSINLAAAALVILIGQGLYHSVQLDRDLQIGYSRWDPLSSYRASGFIPVFTSILQDFAIKVPEGYTASEADELTERLAATWHEGPGATPERLAASQYFHEQTPSIIAIMNETFSDLSRFPALAEAGYTGPVLFNSIPDAKERGSLLVSVVGGGTANTEFEFLTGASMAFVGSSKVPYQLYRFNHLQTLPRVLGEAGWSTCAIHPQFGFNYNRAKVYPEMGFDTFLDDHAFVDAPTYHNWTSDRATYDAILDRLRNNPEPQFVFDVTMQNHGGYAADTVPEKDKPGIVPVGIDDEGIISELNVYLACMQRSDEDLAYLIEELRGLDRPVALVFFGDHQPSFSKPLNDALYPDEDEESADHLLRIYETPYLIWTNYELQGEGSSEPESMPAEGDNDGAKGTAGFTYTADEHAAAGEEEAAEAPSEERPVIGASALAARLLEIIGAPLSPYQQAQLALRQELPAVSAFGIQGADGLKYRLDDARPWTAALDSFQHIHYRAIGQSLR</sequence>
<keyword evidence="6 8" id="KW-0472">Membrane</keyword>
<keyword evidence="5 8" id="KW-1133">Transmembrane helix</keyword>
<comment type="subcellular location">
    <subcellularLocation>
        <location evidence="1">Cell membrane</location>
        <topology evidence="1">Multi-pass membrane protein</topology>
    </subcellularLocation>
</comment>
<feature type="transmembrane region" description="Helical" evidence="8">
    <location>
        <begin position="254"/>
        <end position="275"/>
    </location>
</feature>
<evidence type="ECO:0000256" key="6">
    <source>
        <dbReference type="ARBA" id="ARBA00023136"/>
    </source>
</evidence>
<evidence type="ECO:0000256" key="3">
    <source>
        <dbReference type="ARBA" id="ARBA00022475"/>
    </source>
</evidence>
<protein>
    <submittedName>
        <fullName evidence="10">LTA synthase family protein</fullName>
    </submittedName>
</protein>
<organism evidence="10 11">
    <name type="scientific">Collinsella ureilytica</name>
    <dbReference type="NCBI Taxonomy" id="2869515"/>
    <lineage>
        <taxon>Bacteria</taxon>
        <taxon>Bacillati</taxon>
        <taxon>Actinomycetota</taxon>
        <taxon>Coriobacteriia</taxon>
        <taxon>Coriobacteriales</taxon>
        <taxon>Coriobacteriaceae</taxon>
        <taxon>Collinsella</taxon>
    </lineage>
</organism>
<evidence type="ECO:0000259" key="9">
    <source>
        <dbReference type="Pfam" id="PF00884"/>
    </source>
</evidence>
<feature type="domain" description="Sulfatase N-terminal" evidence="9">
    <location>
        <begin position="361"/>
        <end position="634"/>
    </location>
</feature>
<dbReference type="CDD" id="cd16015">
    <property type="entry name" value="LTA_synthase"/>
    <property type="match status" value="1"/>
</dbReference>
<comment type="caution">
    <text evidence="10">The sequence shown here is derived from an EMBL/GenBank/DDBJ whole genome shotgun (WGS) entry which is preliminary data.</text>
</comment>
<feature type="region of interest" description="Disordered" evidence="7">
    <location>
        <begin position="633"/>
        <end position="654"/>
    </location>
</feature>
<dbReference type="EMBL" id="JAIMFO010000009">
    <property type="protein sequence ID" value="MBY4798307.1"/>
    <property type="molecule type" value="Genomic_DNA"/>
</dbReference>
<evidence type="ECO:0000256" key="5">
    <source>
        <dbReference type="ARBA" id="ARBA00022989"/>
    </source>
</evidence>
<dbReference type="RefSeq" id="WP_222200024.1">
    <property type="nucleotide sequence ID" value="NZ_JAIMFO010000009.1"/>
</dbReference>
<dbReference type="InterPro" id="IPR017850">
    <property type="entry name" value="Alkaline_phosphatase_core_sf"/>
</dbReference>
<feature type="transmembrane region" description="Helical" evidence="8">
    <location>
        <begin position="6"/>
        <end position="28"/>
    </location>
</feature>
<evidence type="ECO:0000313" key="10">
    <source>
        <dbReference type="EMBL" id="MBY4798307.1"/>
    </source>
</evidence>
<dbReference type="PANTHER" id="PTHR47371:SF3">
    <property type="entry name" value="PHOSPHOGLYCEROL TRANSFERASE I"/>
    <property type="match status" value="1"/>
</dbReference>
<dbReference type="InterPro" id="IPR000917">
    <property type="entry name" value="Sulfatase_N"/>
</dbReference>
<dbReference type="SUPFAM" id="SSF53649">
    <property type="entry name" value="Alkaline phosphatase-like"/>
    <property type="match status" value="1"/>
</dbReference>
<accession>A0ABS7MM01</accession>
<feature type="transmembrane region" description="Helical" evidence="8">
    <location>
        <begin position="40"/>
        <end position="61"/>
    </location>
</feature>
<gene>
    <name evidence="10" type="ORF">K6V98_08105</name>
</gene>
<evidence type="ECO:0000256" key="2">
    <source>
        <dbReference type="ARBA" id="ARBA00004936"/>
    </source>
</evidence>
<feature type="transmembrane region" description="Helical" evidence="8">
    <location>
        <begin position="139"/>
        <end position="162"/>
    </location>
</feature>
<feature type="transmembrane region" description="Helical" evidence="8">
    <location>
        <begin position="115"/>
        <end position="133"/>
    </location>
</feature>
<comment type="pathway">
    <text evidence="2">Cell wall biogenesis; lipoteichoic acid biosynthesis.</text>
</comment>
<feature type="transmembrane region" description="Helical" evidence="8">
    <location>
        <begin position="221"/>
        <end position="242"/>
    </location>
</feature>
<dbReference type="PANTHER" id="PTHR47371">
    <property type="entry name" value="LIPOTEICHOIC ACID SYNTHASE"/>
    <property type="match status" value="1"/>
</dbReference>
<keyword evidence="11" id="KW-1185">Reference proteome</keyword>
<feature type="transmembrane region" description="Helical" evidence="8">
    <location>
        <begin position="73"/>
        <end position="94"/>
    </location>
</feature>
<feature type="transmembrane region" description="Helical" evidence="8">
    <location>
        <begin position="169"/>
        <end position="188"/>
    </location>
</feature>
<keyword evidence="4 8" id="KW-0812">Transmembrane</keyword>
<name>A0ABS7MM01_9ACTN</name>
<dbReference type="InterPro" id="IPR050448">
    <property type="entry name" value="OpgB/LTA_synthase_biosynth"/>
</dbReference>
<evidence type="ECO:0000256" key="8">
    <source>
        <dbReference type="SAM" id="Phobius"/>
    </source>
</evidence>
<dbReference type="Gene3D" id="3.40.720.10">
    <property type="entry name" value="Alkaline Phosphatase, subunit A"/>
    <property type="match status" value="1"/>
</dbReference>
<evidence type="ECO:0000256" key="7">
    <source>
        <dbReference type="SAM" id="MobiDB-lite"/>
    </source>
</evidence>
<reference evidence="10 11" key="1">
    <citation type="submission" date="2021-08" db="EMBL/GenBank/DDBJ databases">
        <title>Collinsella faecalis sp. nov. isolated from swine faeces.</title>
        <authorList>
            <person name="Oh B.S."/>
            <person name="Lee J.H."/>
        </authorList>
    </citation>
    <scope>NUCLEOTIDE SEQUENCE [LARGE SCALE GENOMIC DNA]</scope>
    <source>
        <strain evidence="10 11">AGMB00827</strain>
    </source>
</reference>
<dbReference type="Proteomes" id="UP000700908">
    <property type="component" value="Unassembled WGS sequence"/>
</dbReference>
<keyword evidence="3" id="KW-1003">Cell membrane</keyword>
<evidence type="ECO:0000256" key="4">
    <source>
        <dbReference type="ARBA" id="ARBA00022692"/>
    </source>
</evidence>
<evidence type="ECO:0000313" key="11">
    <source>
        <dbReference type="Proteomes" id="UP000700908"/>
    </source>
</evidence>
<proteinExistence type="predicted"/>
<dbReference type="Pfam" id="PF00884">
    <property type="entry name" value="Sulfatase"/>
    <property type="match status" value="1"/>
</dbReference>